<dbReference type="GeneTree" id="ENSGT00950000183065"/>
<protein>
    <submittedName>
        <fullName evidence="3">Tuftelin 1a</fullName>
    </submittedName>
</protein>
<dbReference type="STRING" id="109280.ENSHCOP00000006460"/>
<dbReference type="Ensembl" id="ENSHCOT00000003650.1">
    <property type="protein sequence ID" value="ENSHCOP00000006460.1"/>
    <property type="gene ID" value="ENSHCOG00000008262.1"/>
</dbReference>
<dbReference type="PANTHER" id="PTHR23171">
    <property type="entry name" value="GDOWN1"/>
    <property type="match status" value="1"/>
</dbReference>
<accession>A0A3Q2XP03</accession>
<keyword evidence="2" id="KW-0812">Transmembrane</keyword>
<evidence type="ECO:0000256" key="2">
    <source>
        <dbReference type="SAM" id="Phobius"/>
    </source>
</evidence>
<dbReference type="Proteomes" id="UP000264820">
    <property type="component" value="Unplaced"/>
</dbReference>
<organism evidence="3 4">
    <name type="scientific">Hippocampus comes</name>
    <name type="common">Tiger tail seahorse</name>
    <dbReference type="NCBI Taxonomy" id="109280"/>
    <lineage>
        <taxon>Eukaryota</taxon>
        <taxon>Metazoa</taxon>
        <taxon>Chordata</taxon>
        <taxon>Craniata</taxon>
        <taxon>Vertebrata</taxon>
        <taxon>Euteleostomi</taxon>
        <taxon>Actinopterygii</taxon>
        <taxon>Neopterygii</taxon>
        <taxon>Teleostei</taxon>
        <taxon>Neoteleostei</taxon>
        <taxon>Acanthomorphata</taxon>
        <taxon>Syngnathiaria</taxon>
        <taxon>Syngnathiformes</taxon>
        <taxon>Syngnathoidei</taxon>
        <taxon>Syngnathidae</taxon>
        <taxon>Hippocampus</taxon>
    </lineage>
</organism>
<dbReference type="InterPro" id="IPR051375">
    <property type="entry name" value="Tuftelin_GRINL1A/MYZAP/CCD68"/>
</dbReference>
<keyword evidence="4" id="KW-1185">Reference proteome</keyword>
<reference evidence="3" key="2">
    <citation type="submission" date="2025-09" db="UniProtKB">
        <authorList>
            <consortium name="Ensembl"/>
        </authorList>
    </citation>
    <scope>IDENTIFICATION</scope>
</reference>
<dbReference type="PANTHER" id="PTHR23171:SF17">
    <property type="entry name" value="TUFTELIN"/>
    <property type="match status" value="1"/>
</dbReference>
<feature type="transmembrane region" description="Helical" evidence="2">
    <location>
        <begin position="65"/>
        <end position="83"/>
    </location>
</feature>
<keyword evidence="2" id="KW-0472">Membrane</keyword>
<proteinExistence type="predicted"/>
<feature type="region of interest" description="Disordered" evidence="1">
    <location>
        <begin position="229"/>
        <end position="257"/>
    </location>
</feature>
<dbReference type="OMA" id="DIRNQEY"/>
<dbReference type="GO" id="GO:0035556">
    <property type="term" value="P:intracellular signal transduction"/>
    <property type="evidence" value="ECO:0007669"/>
    <property type="project" value="TreeGrafter"/>
</dbReference>
<evidence type="ECO:0000256" key="1">
    <source>
        <dbReference type="SAM" id="MobiDB-lite"/>
    </source>
</evidence>
<dbReference type="AlphaFoldDB" id="A0A3Q2XP03"/>
<reference evidence="3" key="1">
    <citation type="submission" date="2025-08" db="UniProtKB">
        <authorList>
            <consortium name="Ensembl"/>
        </authorList>
    </citation>
    <scope>IDENTIFICATION</scope>
</reference>
<sequence>MHETKQIFLPPHLLIWSSGLKWAYPSCDVQRLVSGQEKKNIKSSRCEVFRPALHYRDSQLLLQKLTSTGLLFIIYCRLSIYYYHMRDMMMMMNGGTRSLCTVEDIRKQHDQEGCRRLRLTLHDHNQTARSSGQQQQQQHRDKPVGRAFALVQPPDRRALLPPEPVKSTEEQVEVIKVYLEARREETQKQNQSLKMLSDEVSQIQEVRYCLKTLREQMASKNKIHTNGWKVSSPFKKMTSSSQKGETKSVEQEADDEAERAKLREVSKRLYAQLQDAEKKHQEEKERLQAEGTVLKERLSEQEDKLKSTKEDAEKKDQRIDELQRLLGGMEKESAALRETIREREEELLELRRFREEGPKGDQRAEQLEKEVAILKEKIHHLDDMLKCQQRKVRHMIEQLQNSRMVIQERDRVIKELEEKVALLEAENREMRDQMDHFLGGQKSSSYLSSDQNPKIVYSKPFKLSTSSNKPLPFIKVIEIKS</sequence>
<feature type="region of interest" description="Disordered" evidence="1">
    <location>
        <begin position="276"/>
        <end position="316"/>
    </location>
</feature>
<evidence type="ECO:0000313" key="3">
    <source>
        <dbReference type="Ensembl" id="ENSHCOP00000006460.1"/>
    </source>
</evidence>
<keyword evidence="2" id="KW-1133">Transmembrane helix</keyword>
<evidence type="ECO:0000313" key="4">
    <source>
        <dbReference type="Proteomes" id="UP000264820"/>
    </source>
</evidence>
<name>A0A3Q2XP03_HIPCM</name>